<sequence length="76" mass="8751">MHGDTPLHIAARESYHDCVILFLSRGANIEMRNKEGDTPLDLTLPHSPVWFTLQLNKKVRQGVQNRVTRTEKIISR</sequence>
<proteinExistence type="predicted"/>
<reference evidence="2" key="1">
    <citation type="journal article" date="2021" name="Cell">
        <title>Tracing the genetic footprints of vertebrate landing in non-teleost ray-finned fishes.</title>
        <authorList>
            <person name="Bi X."/>
            <person name="Wang K."/>
            <person name="Yang L."/>
            <person name="Pan H."/>
            <person name="Jiang H."/>
            <person name="Wei Q."/>
            <person name="Fang M."/>
            <person name="Yu H."/>
            <person name="Zhu C."/>
            <person name="Cai Y."/>
            <person name="He Y."/>
            <person name="Gan X."/>
            <person name="Zeng H."/>
            <person name="Yu D."/>
            <person name="Zhu Y."/>
            <person name="Jiang H."/>
            <person name="Qiu Q."/>
            <person name="Yang H."/>
            <person name="Zhang Y.E."/>
            <person name="Wang W."/>
            <person name="Zhu M."/>
            <person name="He S."/>
            <person name="Zhang G."/>
        </authorList>
    </citation>
    <scope>NUCLEOTIDE SEQUENCE</scope>
    <source>
        <strain evidence="2">Pddl_001</strain>
    </source>
</reference>
<keyword evidence="1" id="KW-0040">ANK repeat</keyword>
<protein>
    <submittedName>
        <fullName evidence="2">EHMT2 methyltransferase</fullName>
    </submittedName>
</protein>
<gene>
    <name evidence="2" type="primary">Ehmt2_1</name>
    <name evidence="2" type="ORF">GTO93_0014655</name>
</gene>
<organism evidence="2 3">
    <name type="scientific">Polyodon spathula</name>
    <name type="common">North American paddlefish</name>
    <name type="synonym">Squalus spathula</name>
    <dbReference type="NCBI Taxonomy" id="7913"/>
    <lineage>
        <taxon>Eukaryota</taxon>
        <taxon>Metazoa</taxon>
        <taxon>Chordata</taxon>
        <taxon>Craniata</taxon>
        <taxon>Vertebrata</taxon>
        <taxon>Euteleostomi</taxon>
        <taxon>Actinopterygii</taxon>
        <taxon>Chondrostei</taxon>
        <taxon>Acipenseriformes</taxon>
        <taxon>Polyodontidae</taxon>
        <taxon>Polyodon</taxon>
    </lineage>
</organism>
<dbReference type="Pfam" id="PF00023">
    <property type="entry name" value="Ank"/>
    <property type="match status" value="1"/>
</dbReference>
<feature type="repeat" description="ANK" evidence="1">
    <location>
        <begin position="2"/>
        <end position="34"/>
    </location>
</feature>
<dbReference type="EMBL" id="JAAWVQ010161087">
    <property type="protein sequence ID" value="MBN3286835.1"/>
    <property type="molecule type" value="Genomic_DNA"/>
</dbReference>
<feature type="non-terminal residue" evidence="2">
    <location>
        <position position="76"/>
    </location>
</feature>
<dbReference type="Proteomes" id="UP001166093">
    <property type="component" value="Unassembled WGS sequence"/>
</dbReference>
<dbReference type="PANTHER" id="PTHR46307">
    <property type="entry name" value="G9A, ISOFORM B"/>
    <property type="match status" value="1"/>
</dbReference>
<dbReference type="InterPro" id="IPR043550">
    <property type="entry name" value="EHMT1/EHMT2"/>
</dbReference>
<dbReference type="InterPro" id="IPR036770">
    <property type="entry name" value="Ankyrin_rpt-contain_sf"/>
</dbReference>
<keyword evidence="2" id="KW-0808">Transferase</keyword>
<dbReference type="SUPFAM" id="SSF48403">
    <property type="entry name" value="Ankyrin repeat"/>
    <property type="match status" value="1"/>
</dbReference>
<dbReference type="PROSITE" id="PS50297">
    <property type="entry name" value="ANK_REP_REGION"/>
    <property type="match status" value="1"/>
</dbReference>
<evidence type="ECO:0000313" key="2">
    <source>
        <dbReference type="EMBL" id="MBN3286835.1"/>
    </source>
</evidence>
<dbReference type="GO" id="GO:0008168">
    <property type="term" value="F:methyltransferase activity"/>
    <property type="evidence" value="ECO:0007669"/>
    <property type="project" value="UniProtKB-KW"/>
</dbReference>
<feature type="non-terminal residue" evidence="2">
    <location>
        <position position="1"/>
    </location>
</feature>
<dbReference type="PROSITE" id="PS50088">
    <property type="entry name" value="ANK_REPEAT"/>
    <property type="match status" value="1"/>
</dbReference>
<name>A0ABS2YJB6_POLSP</name>
<dbReference type="GO" id="GO:0032259">
    <property type="term" value="P:methylation"/>
    <property type="evidence" value="ECO:0007669"/>
    <property type="project" value="UniProtKB-KW"/>
</dbReference>
<evidence type="ECO:0000256" key="1">
    <source>
        <dbReference type="PROSITE-ProRule" id="PRU00023"/>
    </source>
</evidence>
<keyword evidence="3" id="KW-1185">Reference proteome</keyword>
<dbReference type="SMART" id="SM00248">
    <property type="entry name" value="ANK"/>
    <property type="match status" value="1"/>
</dbReference>
<dbReference type="Gene3D" id="1.25.40.20">
    <property type="entry name" value="Ankyrin repeat-containing domain"/>
    <property type="match status" value="1"/>
</dbReference>
<accession>A0ABS2YJB6</accession>
<comment type="caution">
    <text evidence="2">The sequence shown here is derived from an EMBL/GenBank/DDBJ whole genome shotgun (WGS) entry which is preliminary data.</text>
</comment>
<evidence type="ECO:0000313" key="3">
    <source>
        <dbReference type="Proteomes" id="UP001166093"/>
    </source>
</evidence>
<dbReference type="PANTHER" id="PTHR46307:SF1">
    <property type="entry name" value="HISTONE-LYSINE N-METHYLTRANSFERASE EHMT2"/>
    <property type="match status" value="1"/>
</dbReference>
<dbReference type="InterPro" id="IPR002110">
    <property type="entry name" value="Ankyrin_rpt"/>
</dbReference>
<keyword evidence="2" id="KW-0489">Methyltransferase</keyword>